<dbReference type="Gene3D" id="3.60.10.10">
    <property type="entry name" value="Endonuclease/exonuclease/phosphatase"/>
    <property type="match status" value="1"/>
</dbReference>
<feature type="transmembrane region" description="Helical" evidence="14">
    <location>
        <begin position="398"/>
        <end position="422"/>
    </location>
</feature>
<keyword evidence="10 14" id="KW-1133">Transmembrane helix</keyword>
<accession>A0AAD7QMD1</accession>
<feature type="domain" description="Endonuclease/exonuclease/phosphatase" evidence="15">
    <location>
        <begin position="40"/>
        <end position="312"/>
    </location>
</feature>
<keyword evidence="8" id="KW-0460">Magnesium</keyword>
<proteinExistence type="inferred from homology"/>
<keyword evidence="7" id="KW-0378">Hydrolase</keyword>
<dbReference type="SUPFAM" id="SSF56219">
    <property type="entry name" value="DNase I-like"/>
    <property type="match status" value="1"/>
</dbReference>
<keyword evidence="16" id="KW-0255">Endonuclease</keyword>
<dbReference type="GeneID" id="80884151"/>
<evidence type="ECO:0000256" key="2">
    <source>
        <dbReference type="ARBA" id="ARBA00004760"/>
    </source>
</evidence>
<dbReference type="RefSeq" id="XP_056041435.1">
    <property type="nucleotide sequence ID" value="XM_056188985.1"/>
</dbReference>
<evidence type="ECO:0000256" key="7">
    <source>
        <dbReference type="ARBA" id="ARBA00022801"/>
    </source>
</evidence>
<comment type="subcellular location">
    <subcellularLocation>
        <location evidence="1">Membrane</location>
        <topology evidence="1">Multi-pass membrane protein</topology>
    </subcellularLocation>
</comment>
<dbReference type="GO" id="GO:0016020">
    <property type="term" value="C:membrane"/>
    <property type="evidence" value="ECO:0007669"/>
    <property type="project" value="UniProtKB-SubCell"/>
</dbReference>
<protein>
    <submittedName>
        <fullName evidence="16">Endonuclease/exonuclease/phosphatase</fullName>
    </submittedName>
</protein>
<evidence type="ECO:0000256" key="1">
    <source>
        <dbReference type="ARBA" id="ARBA00004141"/>
    </source>
</evidence>
<dbReference type="PANTHER" id="PTHR16320:SF24">
    <property type="entry name" value="PHOSPHODIESTERASE, PUTATIVE-RELATED"/>
    <property type="match status" value="1"/>
</dbReference>
<dbReference type="GO" id="GO:0006665">
    <property type="term" value="P:sphingolipid metabolic process"/>
    <property type="evidence" value="ECO:0007669"/>
    <property type="project" value="UniProtKB-KW"/>
</dbReference>
<keyword evidence="5 14" id="KW-0812">Transmembrane</keyword>
<feature type="region of interest" description="Disordered" evidence="13">
    <location>
        <begin position="1"/>
        <end position="20"/>
    </location>
</feature>
<evidence type="ECO:0000256" key="5">
    <source>
        <dbReference type="ARBA" id="ARBA00022692"/>
    </source>
</evidence>
<evidence type="ECO:0000256" key="3">
    <source>
        <dbReference type="ARBA" id="ARBA00004991"/>
    </source>
</evidence>
<evidence type="ECO:0000313" key="17">
    <source>
        <dbReference type="Proteomes" id="UP001217417"/>
    </source>
</evidence>
<name>A0AAD7QMD1_9ASCO</name>
<dbReference type="InterPro" id="IPR036691">
    <property type="entry name" value="Endo/exonu/phosph_ase_sf"/>
</dbReference>
<evidence type="ECO:0000256" key="8">
    <source>
        <dbReference type="ARBA" id="ARBA00022842"/>
    </source>
</evidence>
<keyword evidence="16" id="KW-0540">Nuclease</keyword>
<evidence type="ECO:0000256" key="11">
    <source>
        <dbReference type="ARBA" id="ARBA00023098"/>
    </source>
</evidence>
<dbReference type="GO" id="GO:0004767">
    <property type="term" value="F:sphingomyelin phosphodiesterase activity"/>
    <property type="evidence" value="ECO:0007669"/>
    <property type="project" value="InterPro"/>
</dbReference>
<comment type="pathway">
    <text evidence="3">Sphingolipid metabolism.</text>
</comment>
<reference evidence="16" key="1">
    <citation type="submission" date="2023-03" db="EMBL/GenBank/DDBJ databases">
        <title>Near-Complete genome sequence of Lipomyces tetrasporous NRRL Y-64009, an oleaginous yeast capable of growing on lignocellulosic hydrolysates.</title>
        <authorList>
            <consortium name="Lawrence Berkeley National Laboratory"/>
            <person name="Jagtap S.S."/>
            <person name="Liu J.-J."/>
            <person name="Walukiewicz H.E."/>
            <person name="Pangilinan J."/>
            <person name="Lipzen A."/>
            <person name="Ahrendt S."/>
            <person name="Koriabine M."/>
            <person name="Cobaugh K."/>
            <person name="Salamov A."/>
            <person name="Yoshinaga Y."/>
            <person name="Ng V."/>
            <person name="Daum C."/>
            <person name="Grigoriev I.V."/>
            <person name="Slininger P.J."/>
            <person name="Dien B.S."/>
            <person name="Jin Y.-S."/>
            <person name="Rao C.V."/>
        </authorList>
    </citation>
    <scope>NUCLEOTIDE SEQUENCE</scope>
    <source>
        <strain evidence="16">NRRL Y-64009</strain>
    </source>
</reference>
<feature type="transmembrane region" description="Helical" evidence="14">
    <location>
        <begin position="372"/>
        <end position="392"/>
    </location>
</feature>
<dbReference type="Pfam" id="PF03372">
    <property type="entry name" value="Exo_endo_phos"/>
    <property type="match status" value="1"/>
</dbReference>
<comment type="caution">
    <text evidence="16">The sequence shown here is derived from an EMBL/GenBank/DDBJ whole genome shotgun (WGS) entry which is preliminary data.</text>
</comment>
<evidence type="ECO:0000256" key="13">
    <source>
        <dbReference type="SAM" id="MobiDB-lite"/>
    </source>
</evidence>
<comment type="pathway">
    <text evidence="2">Lipid metabolism; sphingolipid metabolism.</text>
</comment>
<dbReference type="EMBL" id="JARPMG010000010">
    <property type="protein sequence ID" value="KAJ8097985.1"/>
    <property type="molecule type" value="Genomic_DNA"/>
</dbReference>
<evidence type="ECO:0000313" key="16">
    <source>
        <dbReference type="EMBL" id="KAJ8097985.1"/>
    </source>
</evidence>
<organism evidence="16 17">
    <name type="scientific">Lipomyces tetrasporus</name>
    <dbReference type="NCBI Taxonomy" id="54092"/>
    <lineage>
        <taxon>Eukaryota</taxon>
        <taxon>Fungi</taxon>
        <taxon>Dikarya</taxon>
        <taxon>Ascomycota</taxon>
        <taxon>Saccharomycotina</taxon>
        <taxon>Lipomycetes</taxon>
        <taxon>Lipomycetales</taxon>
        <taxon>Lipomycetaceae</taxon>
        <taxon>Lipomyces</taxon>
    </lineage>
</organism>
<dbReference type="InterPro" id="IPR038772">
    <property type="entry name" value="Sph/SMPD2-like"/>
</dbReference>
<evidence type="ECO:0000256" key="10">
    <source>
        <dbReference type="ARBA" id="ARBA00022989"/>
    </source>
</evidence>
<dbReference type="InterPro" id="IPR005135">
    <property type="entry name" value="Endo/exonuclease/phosphatase"/>
</dbReference>
<dbReference type="AlphaFoldDB" id="A0AAD7QMD1"/>
<evidence type="ECO:0000256" key="12">
    <source>
        <dbReference type="ARBA" id="ARBA00023136"/>
    </source>
</evidence>
<evidence type="ECO:0000256" key="6">
    <source>
        <dbReference type="ARBA" id="ARBA00022723"/>
    </source>
</evidence>
<dbReference type="PANTHER" id="PTHR16320">
    <property type="entry name" value="SPHINGOMYELINASE FAMILY MEMBER"/>
    <property type="match status" value="1"/>
</dbReference>
<sequence length="462" mass="50982">MMSGVSLLPMAPSPRSSETSVAFGGDLRTVGSGGLEFRMLTLNCWGLKYVSKLREPRMRFIANGLSVSDADIVALQECWVASDYEYLRQQTHKRYPYAKYFYSGIIAGSGLVLLSRFPIESVSMTPYTINGRPSAFFRGDWYVGKGIASAIIRHPSGIAIEVFNTHMHAPYGPGDASYVCHRTSQAWQIARQIRAAVERGHLAIAVGDFNSRPDSLTYALLTQRAGLQDSWTTVHGSSTEHILAASLTPEEQITTLGVTCDSLLNTWRADQDISEAKRLDYCFHAPHLSTVDAVNVTFVDKLPGLNVSASDHFGVSVVLRILPSARSKLASGQEQVEEGARPPNLPIASYQSILDVIASYLPTAQAQQYYRLLHFWVSIVLVVALHLGIFWVKEGWPAFLVVLGSTVIAVTGVIDGMLGFLFGQNELRALKEFEEEVRWEMKRMEDLLSGTYENVGSVGKPR</sequence>
<comment type="similarity">
    <text evidence="4">Belongs to the neutral sphingomyelinase family.</text>
</comment>
<dbReference type="GO" id="GO:0004519">
    <property type="term" value="F:endonuclease activity"/>
    <property type="evidence" value="ECO:0007669"/>
    <property type="project" value="UniProtKB-KW"/>
</dbReference>
<keyword evidence="11" id="KW-0443">Lipid metabolism</keyword>
<dbReference type="GO" id="GO:0046872">
    <property type="term" value="F:metal ion binding"/>
    <property type="evidence" value="ECO:0007669"/>
    <property type="project" value="UniProtKB-KW"/>
</dbReference>
<evidence type="ECO:0000256" key="14">
    <source>
        <dbReference type="SAM" id="Phobius"/>
    </source>
</evidence>
<keyword evidence="9" id="KW-0746">Sphingolipid metabolism</keyword>
<dbReference type="Proteomes" id="UP001217417">
    <property type="component" value="Unassembled WGS sequence"/>
</dbReference>
<keyword evidence="17" id="KW-1185">Reference proteome</keyword>
<keyword evidence="6" id="KW-0479">Metal-binding</keyword>
<evidence type="ECO:0000256" key="9">
    <source>
        <dbReference type="ARBA" id="ARBA00022919"/>
    </source>
</evidence>
<evidence type="ECO:0000256" key="4">
    <source>
        <dbReference type="ARBA" id="ARBA00006335"/>
    </source>
</evidence>
<evidence type="ECO:0000259" key="15">
    <source>
        <dbReference type="Pfam" id="PF03372"/>
    </source>
</evidence>
<gene>
    <name evidence="16" type="ORF">POJ06DRAFT_26422</name>
</gene>
<keyword evidence="12 14" id="KW-0472">Membrane</keyword>